<protein>
    <submittedName>
        <fullName evidence="1">Uncharacterized protein</fullName>
    </submittedName>
</protein>
<evidence type="ECO:0000313" key="2">
    <source>
        <dbReference type="Proteomes" id="UP000055045"/>
    </source>
</evidence>
<keyword evidence="2" id="KW-1185">Reference proteome</keyword>
<evidence type="ECO:0000313" key="1">
    <source>
        <dbReference type="EMBL" id="KUM58607.1"/>
    </source>
</evidence>
<dbReference type="AlphaFoldDB" id="A0A101MDK4"/>
<dbReference type="Proteomes" id="UP000055045">
    <property type="component" value="Unassembled WGS sequence"/>
</dbReference>
<accession>A0A101MDK4</accession>
<proteinExistence type="predicted"/>
<reference evidence="1 2" key="1">
    <citation type="submission" date="2015-10" db="EMBL/GenBank/DDBJ databases">
        <title>Genome sequencing of Penicillium freii.</title>
        <authorList>
            <person name="Nguyen H.D."/>
            <person name="Visagie C.M."/>
            <person name="Seifert K.A."/>
        </authorList>
    </citation>
    <scope>NUCLEOTIDE SEQUENCE [LARGE SCALE GENOMIC DNA]</scope>
    <source>
        <strain evidence="1 2">DAOM 242723</strain>
    </source>
</reference>
<comment type="caution">
    <text evidence="1">The sequence shown here is derived from an EMBL/GenBank/DDBJ whole genome shotgun (WGS) entry which is preliminary data.</text>
</comment>
<name>A0A101MDK4_PENFR</name>
<dbReference type="EMBL" id="LLXE01000272">
    <property type="protein sequence ID" value="KUM58607.1"/>
    <property type="molecule type" value="Genomic_DNA"/>
</dbReference>
<organism evidence="1 2">
    <name type="scientific">Penicillium freii</name>
    <dbReference type="NCBI Taxonomy" id="48697"/>
    <lineage>
        <taxon>Eukaryota</taxon>
        <taxon>Fungi</taxon>
        <taxon>Dikarya</taxon>
        <taxon>Ascomycota</taxon>
        <taxon>Pezizomycotina</taxon>
        <taxon>Eurotiomycetes</taxon>
        <taxon>Eurotiomycetidae</taxon>
        <taxon>Eurotiales</taxon>
        <taxon>Aspergillaceae</taxon>
        <taxon>Penicillium</taxon>
    </lineage>
</organism>
<sequence length="114" mass="12907">MLIAASPKKGKKEEKREKLKKKGLCYDRMGCWAGVAAFPLHCKRCSWIGEKKQETRNRKQEDKKGLTVSVSLVCIVEGAQKGREKENIPTYRQTRYLPIVPPLILRTYLGGSTG</sequence>
<gene>
    <name evidence="1" type="ORF">ACN42_g8541</name>
</gene>